<dbReference type="Proteomes" id="UP001497482">
    <property type="component" value="Chromosome 19"/>
</dbReference>
<keyword evidence="3" id="KW-1185">Reference proteome</keyword>
<keyword evidence="1" id="KW-0732">Signal</keyword>
<gene>
    <name evidence="2" type="ORF">KC01_LOCUS20123</name>
</gene>
<feature type="signal peptide" evidence="1">
    <location>
        <begin position="1"/>
        <end position="19"/>
    </location>
</feature>
<name>A0AAV2KPY3_KNICA</name>
<dbReference type="EMBL" id="OZ035841">
    <property type="protein sequence ID" value="CAL1590633.1"/>
    <property type="molecule type" value="Genomic_DNA"/>
</dbReference>
<sequence>MSSLQVSVVLLCLLGLSCAAFDPERLDQIIRNINKLKQEKLDLTKRYALSNEFSAKVLDQGLKMVGRMDELVHENGLEVEFPSVAEFVEDLRTFIENTKDFTQKQMETMAKEYGEKKEMIHALALEALD</sequence>
<evidence type="ECO:0000313" key="3">
    <source>
        <dbReference type="Proteomes" id="UP001497482"/>
    </source>
</evidence>
<organism evidence="2 3">
    <name type="scientific">Knipowitschia caucasica</name>
    <name type="common">Caucasian dwarf goby</name>
    <name type="synonym">Pomatoschistus caucasicus</name>
    <dbReference type="NCBI Taxonomy" id="637954"/>
    <lineage>
        <taxon>Eukaryota</taxon>
        <taxon>Metazoa</taxon>
        <taxon>Chordata</taxon>
        <taxon>Craniata</taxon>
        <taxon>Vertebrata</taxon>
        <taxon>Euteleostomi</taxon>
        <taxon>Actinopterygii</taxon>
        <taxon>Neopterygii</taxon>
        <taxon>Teleostei</taxon>
        <taxon>Neoteleostei</taxon>
        <taxon>Acanthomorphata</taxon>
        <taxon>Gobiaria</taxon>
        <taxon>Gobiiformes</taxon>
        <taxon>Gobioidei</taxon>
        <taxon>Gobiidae</taxon>
        <taxon>Gobiinae</taxon>
        <taxon>Knipowitschia</taxon>
    </lineage>
</organism>
<dbReference type="AlphaFoldDB" id="A0AAV2KPY3"/>
<reference evidence="2 3" key="1">
    <citation type="submission" date="2024-04" db="EMBL/GenBank/DDBJ databases">
        <authorList>
            <person name="Waldvogel A.-M."/>
            <person name="Schoenle A."/>
        </authorList>
    </citation>
    <scope>NUCLEOTIDE SEQUENCE [LARGE SCALE GENOMIC DNA]</scope>
</reference>
<proteinExistence type="predicted"/>
<evidence type="ECO:0000313" key="2">
    <source>
        <dbReference type="EMBL" id="CAL1590633.1"/>
    </source>
</evidence>
<feature type="chain" id="PRO_5043539384" evidence="1">
    <location>
        <begin position="20"/>
        <end position="129"/>
    </location>
</feature>
<evidence type="ECO:0000256" key="1">
    <source>
        <dbReference type="SAM" id="SignalP"/>
    </source>
</evidence>
<protein>
    <submittedName>
        <fullName evidence="2">Uncharacterized protein</fullName>
    </submittedName>
</protein>
<accession>A0AAV2KPY3</accession>